<accession>A0ABD3MCL1</accession>
<feature type="compositionally biased region" description="Basic and acidic residues" evidence="1">
    <location>
        <begin position="293"/>
        <end position="322"/>
    </location>
</feature>
<evidence type="ECO:0000313" key="2">
    <source>
        <dbReference type="EMBL" id="KAL3761327.1"/>
    </source>
</evidence>
<gene>
    <name evidence="2" type="ORF">ACHAW5_001759</name>
</gene>
<organism evidence="2 3">
    <name type="scientific">Stephanodiscus triporus</name>
    <dbReference type="NCBI Taxonomy" id="2934178"/>
    <lineage>
        <taxon>Eukaryota</taxon>
        <taxon>Sar</taxon>
        <taxon>Stramenopiles</taxon>
        <taxon>Ochrophyta</taxon>
        <taxon>Bacillariophyta</taxon>
        <taxon>Coscinodiscophyceae</taxon>
        <taxon>Thalassiosirophycidae</taxon>
        <taxon>Stephanodiscales</taxon>
        <taxon>Stephanodiscaceae</taxon>
        <taxon>Stephanodiscus</taxon>
    </lineage>
</organism>
<evidence type="ECO:0000313" key="3">
    <source>
        <dbReference type="Proteomes" id="UP001530315"/>
    </source>
</evidence>
<evidence type="ECO:0000256" key="1">
    <source>
        <dbReference type="SAM" id="MobiDB-lite"/>
    </source>
</evidence>
<dbReference type="EMBL" id="JALLAZ020001854">
    <property type="protein sequence ID" value="KAL3761327.1"/>
    <property type="molecule type" value="Genomic_DNA"/>
</dbReference>
<feature type="region of interest" description="Disordered" evidence="1">
    <location>
        <begin position="419"/>
        <end position="445"/>
    </location>
</feature>
<proteinExistence type="predicted"/>
<feature type="compositionally biased region" description="Low complexity" evidence="1">
    <location>
        <begin position="263"/>
        <end position="278"/>
    </location>
</feature>
<feature type="compositionally biased region" description="Low complexity" evidence="1">
    <location>
        <begin position="435"/>
        <end position="445"/>
    </location>
</feature>
<dbReference type="Proteomes" id="UP001530315">
    <property type="component" value="Unassembled WGS sequence"/>
</dbReference>
<reference evidence="2 3" key="1">
    <citation type="submission" date="2024-10" db="EMBL/GenBank/DDBJ databases">
        <title>Updated reference genomes for cyclostephanoid diatoms.</title>
        <authorList>
            <person name="Roberts W.R."/>
            <person name="Alverson A.J."/>
        </authorList>
    </citation>
    <scope>NUCLEOTIDE SEQUENCE [LARGE SCALE GENOMIC DNA]</scope>
    <source>
        <strain evidence="2 3">AJA276-08</strain>
    </source>
</reference>
<feature type="region of interest" description="Disordered" evidence="1">
    <location>
        <begin position="263"/>
        <end position="325"/>
    </location>
</feature>
<protein>
    <submittedName>
        <fullName evidence="2">Uncharacterized protein</fullName>
    </submittedName>
</protein>
<keyword evidence="3" id="KW-1185">Reference proteome</keyword>
<dbReference type="AlphaFoldDB" id="A0ABD3MCL1"/>
<name>A0ABD3MCL1_9STRA</name>
<sequence>MAKELDKRMEIVGTGILAPHEVTKRTSKSRIAETPVKSWAVISGIVANSNLGRELTHQLQAYLSLMGRLETTAGHAISEANEVDRNSKSIKLTGQDLHRPMLGDRATKPLPALASCAKCGHCLNGKAVGKHKNPTLLPELLVCHCWQNTVEAFAGGKECFFRCYDAKTKTQFKSGKCPVCYFDQERIDRATKIDKRAESARELLSASSRVRDAAADDSYKTLASKKSKGKIAQSVADPILRRSAESEGWLAQSNHLLHNGASLRASSSSSRAPSRQRAQNGGSTMTAEYGNLSDDRAADPRPSFERREEGIERVREASRRSENPPLCLFDTPEWMRRERKVKIGRVTTLATQKMIDPSVPRSERNKAFVVHDRLATGNPAFAEGRRTARYDAVPNIPFPGHRALPGREEERTTVVCLLPSRDSNSFAGRPPPAPSSADPSIPGPW</sequence>
<comment type="caution">
    <text evidence="2">The sequence shown here is derived from an EMBL/GenBank/DDBJ whole genome shotgun (WGS) entry which is preliminary data.</text>
</comment>